<dbReference type="EMBL" id="CAEY01000215">
    <property type="status" value="NOT_ANNOTATED_CDS"/>
    <property type="molecule type" value="Genomic_DNA"/>
</dbReference>
<feature type="region of interest" description="Disordered" evidence="1">
    <location>
        <begin position="1"/>
        <end position="31"/>
    </location>
</feature>
<dbReference type="EnsemblMetazoa" id="tetur14g04120.1">
    <property type="protein sequence ID" value="tetur14g04120.1"/>
    <property type="gene ID" value="tetur14g04120"/>
</dbReference>
<accession>T1KLY5</accession>
<dbReference type="AlphaFoldDB" id="T1KLY5"/>
<proteinExistence type="predicted"/>
<reference evidence="2" key="2">
    <citation type="submission" date="2015-06" db="UniProtKB">
        <authorList>
            <consortium name="EnsemblMetazoa"/>
        </authorList>
    </citation>
    <scope>IDENTIFICATION</scope>
</reference>
<evidence type="ECO:0000256" key="1">
    <source>
        <dbReference type="SAM" id="MobiDB-lite"/>
    </source>
</evidence>
<reference evidence="3" key="1">
    <citation type="submission" date="2011-08" db="EMBL/GenBank/DDBJ databases">
        <authorList>
            <person name="Rombauts S."/>
        </authorList>
    </citation>
    <scope>NUCLEOTIDE SEQUENCE</scope>
    <source>
        <strain evidence="3">London</strain>
    </source>
</reference>
<name>T1KLY5_TETUR</name>
<feature type="compositionally biased region" description="Polar residues" evidence="1">
    <location>
        <begin position="1"/>
        <end position="12"/>
    </location>
</feature>
<organism evidence="2 3">
    <name type="scientific">Tetranychus urticae</name>
    <name type="common">Two-spotted spider mite</name>
    <dbReference type="NCBI Taxonomy" id="32264"/>
    <lineage>
        <taxon>Eukaryota</taxon>
        <taxon>Metazoa</taxon>
        <taxon>Ecdysozoa</taxon>
        <taxon>Arthropoda</taxon>
        <taxon>Chelicerata</taxon>
        <taxon>Arachnida</taxon>
        <taxon>Acari</taxon>
        <taxon>Acariformes</taxon>
        <taxon>Trombidiformes</taxon>
        <taxon>Prostigmata</taxon>
        <taxon>Eleutherengona</taxon>
        <taxon>Raphignathae</taxon>
        <taxon>Tetranychoidea</taxon>
        <taxon>Tetranychidae</taxon>
        <taxon>Tetranychus</taxon>
    </lineage>
</organism>
<sequence>MEPNKNSANDPKSSTSPTATTSQRKRKPTDIDSKFETVYTLLCSIHRDIKKSKDEAEKTSSEPDTNLTETKPLAEYMQCTEGKCGFITAQKIVMSKHILLYHDVKVPDLESATFLKKAIMDTETYERLLEYWIDEQKGLREKPTLKRIPSKFISKIKKVEAEQKSTTKLDPST</sequence>
<feature type="compositionally biased region" description="Low complexity" evidence="1">
    <location>
        <begin position="13"/>
        <end position="22"/>
    </location>
</feature>
<dbReference type="HOGENOM" id="CLU_1549620_0_0_1"/>
<evidence type="ECO:0000313" key="3">
    <source>
        <dbReference type="Proteomes" id="UP000015104"/>
    </source>
</evidence>
<keyword evidence="3" id="KW-1185">Reference proteome</keyword>
<protein>
    <submittedName>
        <fullName evidence="2">Uncharacterized protein</fullName>
    </submittedName>
</protein>
<dbReference type="Proteomes" id="UP000015104">
    <property type="component" value="Unassembled WGS sequence"/>
</dbReference>
<evidence type="ECO:0000313" key="2">
    <source>
        <dbReference type="EnsemblMetazoa" id="tetur14g04120.1"/>
    </source>
</evidence>